<comment type="caution">
    <text evidence="1">The sequence shown here is derived from an EMBL/GenBank/DDBJ whole genome shotgun (WGS) entry which is preliminary data.</text>
</comment>
<proteinExistence type="predicted"/>
<reference evidence="1" key="1">
    <citation type="submission" date="2020-10" db="EMBL/GenBank/DDBJ databases">
        <title>Connecting structure to function with the recovery of over 1000 high-quality activated sludge metagenome-assembled genomes encoding full-length rRNA genes using long-read sequencing.</title>
        <authorList>
            <person name="Singleton C.M."/>
            <person name="Petriglieri F."/>
            <person name="Kristensen J.M."/>
            <person name="Kirkegaard R.H."/>
            <person name="Michaelsen T.Y."/>
            <person name="Andersen M.H."/>
            <person name="Karst S.M."/>
            <person name="Dueholm M.S."/>
            <person name="Nielsen P.H."/>
            <person name="Albertsen M."/>
        </authorList>
    </citation>
    <scope>NUCLEOTIDE SEQUENCE</scope>
    <source>
        <strain evidence="1">Hirt_18-Q3-R61-65_BATAC.395</strain>
    </source>
</reference>
<evidence type="ECO:0000313" key="1">
    <source>
        <dbReference type="EMBL" id="MBK8524751.1"/>
    </source>
</evidence>
<dbReference type="EMBL" id="JADJUC010000013">
    <property type="protein sequence ID" value="MBK8524751.1"/>
    <property type="molecule type" value="Genomic_DNA"/>
</dbReference>
<organism evidence="1 2">
    <name type="scientific">Candidatus Proximibacter danicus</name>
    <dbReference type="NCBI Taxonomy" id="2954365"/>
    <lineage>
        <taxon>Bacteria</taxon>
        <taxon>Pseudomonadati</taxon>
        <taxon>Pseudomonadota</taxon>
        <taxon>Betaproteobacteria</taxon>
        <taxon>Candidatus Proximibacter</taxon>
    </lineage>
</organism>
<dbReference type="AlphaFoldDB" id="A0A9D7K5J7"/>
<evidence type="ECO:0000313" key="2">
    <source>
        <dbReference type="Proteomes" id="UP000886689"/>
    </source>
</evidence>
<sequence length="502" mass="55332">MNDFPSTSDDETLALIDLRAILDWLATPPAAKAEDELAPLHAHLTALREIQTAAHQRHKVLDLLYSRAHGVVQRLLPDLTGVSLPLSRRIRHTVRGMQDLLLTVAEDYLNTLGDLDEHLIKGLRRPRELTLWRALDALGCHLLISNHVASPAGVGIWQRLHRTYALATEQNFADVAVRGAEGTLRAIYLRTLLLACAQPASFSSREIDLVVEYINRFGIRAEFLPSPTENPEAEGIFWIDPDRDAPPTASSRQAAPEGALCFTCASLSALLEEQMMALEAGLNPGDIDLPESAATPVGHGVLRRLAHYWGHAGKRRFPRRRQNYRAVLCVGLPALWQLFHDEHTKVGELTSWMVTNESPDGYALMHVSGKTARLAAGDIVAIRTETISDWQICIVRWALSENPEHLELGLQILATRATSAFLAASAVSVDGENQPVLILPKFTPMRRTEALVAPAGTAQRGRGKLVLLVEQDNLEIREMLATHLDEQTSSIEVIAIEPSKAP</sequence>
<dbReference type="Proteomes" id="UP000886689">
    <property type="component" value="Unassembled WGS sequence"/>
</dbReference>
<name>A0A9D7K5J7_9PROT</name>
<accession>A0A9D7K5J7</accession>
<protein>
    <submittedName>
        <fullName evidence="1">Uncharacterized protein</fullName>
    </submittedName>
</protein>
<gene>
    <name evidence="1" type="ORF">IPL58_12070</name>
</gene>